<dbReference type="CDD" id="cd20306">
    <property type="entry name" value="cupin_OxDC-like"/>
    <property type="match status" value="2"/>
</dbReference>
<dbReference type="InterPro" id="IPR014710">
    <property type="entry name" value="RmlC-like_jellyroll"/>
</dbReference>
<evidence type="ECO:0000313" key="4">
    <source>
        <dbReference type="Proteomes" id="UP000007113"/>
    </source>
</evidence>
<dbReference type="InterPro" id="IPR011051">
    <property type="entry name" value="RmlC_Cupin_sf"/>
</dbReference>
<dbReference type="InterPro" id="IPR050253">
    <property type="entry name" value="Seed_Storage-Functional"/>
</dbReference>
<dbReference type="HOGENOM" id="CLU_030515_0_0_0"/>
<feature type="region of interest" description="Disordered" evidence="1">
    <location>
        <begin position="41"/>
        <end position="72"/>
    </location>
</feature>
<keyword evidence="4" id="KW-1185">Reference proteome</keyword>
<sequence>MKLVEAEKEQSVSRRSFLGTAAATVGAGTLMAPYMFGQSATEKSTGETGSEVVNKTASSGNRTSSSPHITSLSGKKPYFVDDFGSQTRIDANDLPRMNRLSIRRVLLAPKGVREPHWHANAHELGYCLRGEHLVTIASNGEARNSFAISSGEMFFVPSGSLHHIENIGNVEGEIILGFSHEKPEDFALSGTFGHFSDAVLGNSFGLPASDFAHLKRTQQDTGIGHRATSALIELQDKETNPYKYSIEAALPQRNSEAGTARTAQYKLWPALQNIAMFSVDLTDQGMRELHWHPDTAEMGYITHGKGRMTIVNPDGSADTFEMHQGDVYFIPRAYPHHFEDTGDSDLKLLVFFDQAAPGDIGVRTSLGCYSRDVLAATFKVDPSALPQFPFATEDPLLVPRVNPVDPWSKS</sequence>
<protein>
    <submittedName>
        <fullName evidence="3">Cupin domain protein</fullName>
    </submittedName>
</protein>
<dbReference type="AlphaFoldDB" id="G8NZ50"/>
<proteinExistence type="predicted"/>
<dbReference type="InterPro" id="IPR006045">
    <property type="entry name" value="Cupin_1"/>
</dbReference>
<evidence type="ECO:0000259" key="2">
    <source>
        <dbReference type="SMART" id="SM00835"/>
    </source>
</evidence>
<dbReference type="SMART" id="SM00835">
    <property type="entry name" value="Cupin_1"/>
    <property type="match status" value="2"/>
</dbReference>
<reference evidence="3 4" key="1">
    <citation type="submission" date="2011-11" db="EMBL/GenBank/DDBJ databases">
        <title>Complete sequence of Granulicella mallensis MP5ACTX8.</title>
        <authorList>
            <consortium name="US DOE Joint Genome Institute"/>
            <person name="Lucas S."/>
            <person name="Copeland A."/>
            <person name="Lapidus A."/>
            <person name="Cheng J.-F."/>
            <person name="Goodwin L."/>
            <person name="Pitluck S."/>
            <person name="Peters L."/>
            <person name="Lu M."/>
            <person name="Detter J.C."/>
            <person name="Han C."/>
            <person name="Tapia R."/>
            <person name="Land M."/>
            <person name="Hauser L."/>
            <person name="Kyrpides N."/>
            <person name="Ivanova N."/>
            <person name="Mikhailova N."/>
            <person name="Pagani I."/>
            <person name="Rawat S."/>
            <person name="Mannisto M."/>
            <person name="Haggblom M."/>
            <person name="Woyke T."/>
        </authorList>
    </citation>
    <scope>NUCLEOTIDE SEQUENCE [LARGE SCALE GENOMIC DNA]</scope>
    <source>
        <strain evidence="4">ATCC BAA-1857 / DSM 23137 / MP5ACTX8</strain>
    </source>
</reference>
<dbReference type="EMBL" id="CP003130">
    <property type="protein sequence ID" value="AEU36786.1"/>
    <property type="molecule type" value="Genomic_DNA"/>
</dbReference>
<dbReference type="NCBIfam" id="TIGR01409">
    <property type="entry name" value="TAT_signal_seq"/>
    <property type="match status" value="1"/>
</dbReference>
<dbReference type="PROSITE" id="PS51318">
    <property type="entry name" value="TAT"/>
    <property type="match status" value="1"/>
</dbReference>
<evidence type="ECO:0000256" key="1">
    <source>
        <dbReference type="SAM" id="MobiDB-lite"/>
    </source>
</evidence>
<name>G8NZ50_GRAMM</name>
<accession>G8NZ50</accession>
<dbReference type="RefSeq" id="WP_014265664.1">
    <property type="nucleotide sequence ID" value="NC_016631.1"/>
</dbReference>
<dbReference type="Pfam" id="PF00190">
    <property type="entry name" value="Cupin_1"/>
    <property type="match status" value="2"/>
</dbReference>
<gene>
    <name evidence="3" type="ordered locus">AciX8_2470</name>
</gene>
<dbReference type="eggNOG" id="COG2140">
    <property type="taxonomic scope" value="Bacteria"/>
</dbReference>
<dbReference type="SUPFAM" id="SSF51182">
    <property type="entry name" value="RmlC-like cupins"/>
    <property type="match status" value="1"/>
</dbReference>
<organism evidence="3 4">
    <name type="scientific">Granulicella mallensis (strain ATCC BAA-1857 / DSM 23137 / MP5ACTX8)</name>
    <dbReference type="NCBI Taxonomy" id="682795"/>
    <lineage>
        <taxon>Bacteria</taxon>
        <taxon>Pseudomonadati</taxon>
        <taxon>Acidobacteriota</taxon>
        <taxon>Terriglobia</taxon>
        <taxon>Terriglobales</taxon>
        <taxon>Acidobacteriaceae</taxon>
        <taxon>Granulicella</taxon>
    </lineage>
</organism>
<evidence type="ECO:0000313" key="3">
    <source>
        <dbReference type="EMBL" id="AEU36786.1"/>
    </source>
</evidence>
<dbReference type="PANTHER" id="PTHR31189:SF2">
    <property type="entry name" value="RMLC-LIKE CUPINS SUPERFAMILY PROTEIN"/>
    <property type="match status" value="1"/>
</dbReference>
<feature type="domain" description="Cupin type-1" evidence="2">
    <location>
        <begin position="70"/>
        <end position="212"/>
    </location>
</feature>
<feature type="domain" description="Cupin type-1" evidence="2">
    <location>
        <begin position="244"/>
        <end position="386"/>
    </location>
</feature>
<dbReference type="InterPro" id="IPR006311">
    <property type="entry name" value="TAT_signal"/>
</dbReference>
<dbReference type="KEGG" id="gma:AciX8_2470"/>
<dbReference type="Gene3D" id="2.60.120.10">
    <property type="entry name" value="Jelly Rolls"/>
    <property type="match status" value="2"/>
</dbReference>
<dbReference type="PANTHER" id="PTHR31189">
    <property type="entry name" value="OS03G0336100 PROTEIN-RELATED"/>
    <property type="match status" value="1"/>
</dbReference>
<dbReference type="InterPro" id="IPR019546">
    <property type="entry name" value="TAT_signal_bac_arc"/>
</dbReference>
<dbReference type="STRING" id="682795.AciX8_2470"/>
<dbReference type="Proteomes" id="UP000007113">
    <property type="component" value="Chromosome"/>
</dbReference>